<proteinExistence type="predicted"/>
<protein>
    <recommendedName>
        <fullName evidence="4">Glycine zipper 2TM domain-containing protein</fullName>
    </recommendedName>
</protein>
<dbReference type="EMBL" id="JAPDRL010000228">
    <property type="protein sequence ID" value="KAJ9654532.1"/>
    <property type="molecule type" value="Genomic_DNA"/>
</dbReference>
<feature type="region of interest" description="Disordered" evidence="1">
    <location>
        <begin position="248"/>
        <end position="285"/>
    </location>
</feature>
<comment type="caution">
    <text evidence="2">The sequence shown here is derived from an EMBL/GenBank/DDBJ whole genome shotgun (WGS) entry which is preliminary data.</text>
</comment>
<name>A0ABQ9NEY9_9PEZI</name>
<reference evidence="2" key="1">
    <citation type="submission" date="2022-10" db="EMBL/GenBank/DDBJ databases">
        <title>Culturing micro-colonial fungi from biological soil crusts in the Mojave desert and describing Neophaeococcomyces mojavensis, and introducing the new genera and species Taxawa tesnikishii.</title>
        <authorList>
            <person name="Kurbessoian T."/>
            <person name="Stajich J.E."/>
        </authorList>
    </citation>
    <scope>NUCLEOTIDE SEQUENCE</scope>
    <source>
        <strain evidence="2">TK_1</strain>
    </source>
</reference>
<feature type="compositionally biased region" description="Basic residues" evidence="1">
    <location>
        <begin position="254"/>
        <end position="271"/>
    </location>
</feature>
<dbReference type="PANTHER" id="PTHR37014">
    <property type="entry name" value="EXPRESSION LETHALITY PROTEIN HEL10, PUTATIVE (AFU_ORTHOLOGUE AFUA_1G06580)-RELATED"/>
    <property type="match status" value="1"/>
</dbReference>
<evidence type="ECO:0008006" key="4">
    <source>
        <dbReference type="Google" id="ProtNLM"/>
    </source>
</evidence>
<dbReference type="Proteomes" id="UP001172684">
    <property type="component" value="Unassembled WGS sequence"/>
</dbReference>
<feature type="compositionally biased region" description="Pro residues" evidence="1">
    <location>
        <begin position="34"/>
        <end position="46"/>
    </location>
</feature>
<sequence length="285" mass="29316">MSNQDYYGAGRQVYGDGGPQPLHQVYGQQYGGSPYPPQQSPYPPPGGDYQGGYNTTPHQPGYDQGPPPSHSPYPAPYNEHQRAHSPFPPQGQVEVYGGNQNGGYGAPGPPGDYGVPGDSSGPQDGERGFLGNTVGAAAGGYTGHKLCGGPLGTIGGIIAGVVGANLLDKACDKKKKDKHYCSRCGLCHAPNSPCQGGGSTQGGWWRRCSRCGSCHEPNSPCHGGGSSHDDSVHHGSSYLSTGTLGVYAGGSHSGSHHGHHKKKQHHSRSRSKGGGSSSSSGSDSD</sequence>
<feature type="region of interest" description="Disordered" evidence="1">
    <location>
        <begin position="1"/>
        <end position="126"/>
    </location>
</feature>
<accession>A0ABQ9NEY9</accession>
<feature type="compositionally biased region" description="Pro residues" evidence="1">
    <location>
        <begin position="65"/>
        <end position="75"/>
    </location>
</feature>
<evidence type="ECO:0000256" key="1">
    <source>
        <dbReference type="SAM" id="MobiDB-lite"/>
    </source>
</evidence>
<feature type="compositionally biased region" description="Low complexity" evidence="1">
    <location>
        <begin position="112"/>
        <end position="122"/>
    </location>
</feature>
<keyword evidence="3" id="KW-1185">Reference proteome</keyword>
<dbReference type="PANTHER" id="PTHR37014:SF10">
    <property type="entry name" value="RICH PROTEIN MS8, PUTATIVE (AFU_ORTHOLOGUE AFUA_7G05650)-RELATED"/>
    <property type="match status" value="1"/>
</dbReference>
<evidence type="ECO:0000313" key="3">
    <source>
        <dbReference type="Proteomes" id="UP001172684"/>
    </source>
</evidence>
<gene>
    <name evidence="2" type="ORF">H2201_008986</name>
</gene>
<organism evidence="2 3">
    <name type="scientific">Coniosporium apollinis</name>
    <dbReference type="NCBI Taxonomy" id="61459"/>
    <lineage>
        <taxon>Eukaryota</taxon>
        <taxon>Fungi</taxon>
        <taxon>Dikarya</taxon>
        <taxon>Ascomycota</taxon>
        <taxon>Pezizomycotina</taxon>
        <taxon>Dothideomycetes</taxon>
        <taxon>Dothideomycetes incertae sedis</taxon>
        <taxon>Coniosporium</taxon>
    </lineage>
</organism>
<evidence type="ECO:0000313" key="2">
    <source>
        <dbReference type="EMBL" id="KAJ9654532.1"/>
    </source>
</evidence>